<evidence type="ECO:0000256" key="2">
    <source>
        <dbReference type="SAM" id="MobiDB-lite"/>
    </source>
</evidence>
<evidence type="ECO:0000313" key="3">
    <source>
        <dbReference type="EMBL" id="MFE9225550.1"/>
    </source>
</evidence>
<proteinExistence type="predicted"/>
<keyword evidence="1" id="KW-0732">Signal</keyword>
<evidence type="ECO:0000256" key="1">
    <source>
        <dbReference type="ARBA" id="ARBA00022729"/>
    </source>
</evidence>
<dbReference type="EMBL" id="JBIAFP010000006">
    <property type="protein sequence ID" value="MFE9225550.1"/>
    <property type="molecule type" value="Genomic_DNA"/>
</dbReference>
<gene>
    <name evidence="3" type="ORF">ACFYM3_13130</name>
</gene>
<feature type="compositionally biased region" description="Low complexity" evidence="2">
    <location>
        <begin position="181"/>
        <end position="190"/>
    </location>
</feature>
<reference evidence="3 4" key="1">
    <citation type="submission" date="2024-10" db="EMBL/GenBank/DDBJ databases">
        <title>The Natural Products Discovery Center: Release of the First 8490 Sequenced Strains for Exploring Actinobacteria Biosynthetic Diversity.</title>
        <authorList>
            <person name="Kalkreuter E."/>
            <person name="Kautsar S.A."/>
            <person name="Yang D."/>
            <person name="Bader C.D."/>
            <person name="Teijaro C.N."/>
            <person name="Fluegel L."/>
            <person name="Davis C.M."/>
            <person name="Simpson J.R."/>
            <person name="Lauterbach L."/>
            <person name="Steele A.D."/>
            <person name="Gui C."/>
            <person name="Meng S."/>
            <person name="Li G."/>
            <person name="Viehrig K."/>
            <person name="Ye F."/>
            <person name="Su P."/>
            <person name="Kiefer A.F."/>
            <person name="Nichols A."/>
            <person name="Cepeda A.J."/>
            <person name="Yan W."/>
            <person name="Fan B."/>
            <person name="Jiang Y."/>
            <person name="Adhikari A."/>
            <person name="Zheng C.-J."/>
            <person name="Schuster L."/>
            <person name="Cowan T.M."/>
            <person name="Smanski M.J."/>
            <person name="Chevrette M.G."/>
            <person name="De Carvalho L.P.S."/>
            <person name="Shen B."/>
        </authorList>
    </citation>
    <scope>NUCLEOTIDE SEQUENCE [LARGE SCALE GENOMIC DNA]</scope>
    <source>
        <strain evidence="3 4">NPDC007066</strain>
    </source>
</reference>
<sequence length="950" mass="101611">MFANPSGTFTEERYATAQWARKGNRLVDIDTDLSLGADGKITPEATTVGLEFSGGGEGPLATITRDGRSISLSWPDDLPEPQISGDTVTYPGVLPDVDLKLRATASGFAQLLVVKSAQAAANPDLKTIGYQMSSDGVDVTTDENGNLSAVNPGGQELFTAPTPRMWDSSTDSTASVSLRMAAADGPAGAPSGHDEFEPRRGAQQAAIPVKVTDDSLQLTPDTGLLTGKGTTYPVYIDPYVEGSRHSWTIAYKKYPNSSFFNGAGFSGGTTTARAGYENETNGLARSYFRMNTKNLWNTKKQVIKSTFRIKNSWSWSCTAKPVELWRTTAITSSTTWNNRPDRREKMSTVTDAKGWSSDCPAGNLAFNVTEGAKDAAASKWNTITFELAASNESDVYGWKKFDAKSAVLSTQYNTYPNAPTGLDTIPSTKNSKGCGDTAPYGLIGNTDIYLTAKGGDPDGGTVRVKFHLWATGHHPNDDPNGVIIVDKTVSVSSGTVAKLKVPKTELTPYLKLASGNFSWKARNYDGSLYSDWTPASGAPGCRFVFDPNRPSTPPDITSSRFPDGSDGWPAVTGSVRTEGAFALSSGGVTDVTKYEYWTDTDPTVRTATPGSAGGGTTVKFTPTAAGPNHLYARSLDKAGNKSDTADYLFYANGPLKADHPGDINGDGNPDMWAVDKDGTLRRFYGAGDGTVAEASTSASSISWTETKITHRGDWTGDGYEDLLALRRDATADSDRLWLHPNTGYGFACSDCTGDVHDKQELTVYDPANNHWQNADQVLAIGDIDGPLDVDSDGADDIPGYPDLLVRQGDLLWLYFGAPDNRLDTDREPILIGPDSWRSMDLFAPGDTNGDGRVDLGARDRTTGNLYVYRGTGDDGDGLADQAAKVKTGANFTTTGTPLITSPGDANGSGKAFDLWFTRSDNALWNYLDISSGSSTMAKVSEGWQAYQAIS</sequence>
<feature type="compositionally biased region" description="Polar residues" evidence="2">
    <location>
        <begin position="167"/>
        <end position="176"/>
    </location>
</feature>
<dbReference type="InterPro" id="IPR013517">
    <property type="entry name" value="FG-GAP"/>
</dbReference>
<evidence type="ECO:0000313" key="4">
    <source>
        <dbReference type="Proteomes" id="UP001601288"/>
    </source>
</evidence>
<dbReference type="RefSeq" id="WP_388386971.1">
    <property type="nucleotide sequence ID" value="NZ_JBEYGJ010000013.1"/>
</dbReference>
<protein>
    <submittedName>
        <fullName evidence="3">FG-GAP-like repeat-containing protein</fullName>
    </submittedName>
</protein>
<keyword evidence="4" id="KW-1185">Reference proteome</keyword>
<dbReference type="Pfam" id="PF13517">
    <property type="entry name" value="FG-GAP_3"/>
    <property type="match status" value="1"/>
</dbReference>
<organism evidence="3 4">
    <name type="scientific">Streptomyces massasporeus</name>
    <dbReference type="NCBI Taxonomy" id="67324"/>
    <lineage>
        <taxon>Bacteria</taxon>
        <taxon>Bacillati</taxon>
        <taxon>Actinomycetota</taxon>
        <taxon>Actinomycetes</taxon>
        <taxon>Kitasatosporales</taxon>
        <taxon>Streptomycetaceae</taxon>
        <taxon>Streptomyces</taxon>
    </lineage>
</organism>
<dbReference type="InterPro" id="IPR028994">
    <property type="entry name" value="Integrin_alpha_N"/>
</dbReference>
<dbReference type="SUPFAM" id="SSF69318">
    <property type="entry name" value="Integrin alpha N-terminal domain"/>
    <property type="match status" value="1"/>
</dbReference>
<feature type="region of interest" description="Disordered" evidence="2">
    <location>
        <begin position="146"/>
        <end position="203"/>
    </location>
</feature>
<comment type="caution">
    <text evidence="3">The sequence shown here is derived from an EMBL/GenBank/DDBJ whole genome shotgun (WGS) entry which is preliminary data.</text>
</comment>
<accession>A0ABW6LAQ8</accession>
<name>A0ABW6LAQ8_9ACTN</name>
<dbReference type="Proteomes" id="UP001601288">
    <property type="component" value="Unassembled WGS sequence"/>
</dbReference>